<protein>
    <submittedName>
        <fullName evidence="1 3">Uncharacterized protein</fullName>
    </submittedName>
</protein>
<dbReference type="AlphaFoldDB" id="A0A6A6Z7T7"/>
<organism evidence="1">
    <name type="scientific">Mytilinidion resinicola</name>
    <dbReference type="NCBI Taxonomy" id="574789"/>
    <lineage>
        <taxon>Eukaryota</taxon>
        <taxon>Fungi</taxon>
        <taxon>Dikarya</taxon>
        <taxon>Ascomycota</taxon>
        <taxon>Pezizomycotina</taxon>
        <taxon>Dothideomycetes</taxon>
        <taxon>Pleosporomycetidae</taxon>
        <taxon>Mytilinidiales</taxon>
        <taxon>Mytilinidiaceae</taxon>
        <taxon>Mytilinidion</taxon>
    </lineage>
</organism>
<sequence>MHGCMEPMRRLVFDLSDGQARCRTPMMAAVAVEHPCESPGTSYKATHTAPLAVRQSPPRPSNLRSAVAPAPRSWAQLIDVRRRRDDDGQHGCKPGASGGMADVVSAERFRESSQAVLLNVPRFRLMQGGPSEEILLVIHLHVTPVCFIPPEWVTKEEMRLFLPGSVPAPLSFSIVPVFMDGWLVVLRY</sequence>
<name>A0A6A6Z7T7_9PEZI</name>
<accession>A0A6A6Z7T7</accession>
<reference evidence="3" key="2">
    <citation type="submission" date="2020-04" db="EMBL/GenBank/DDBJ databases">
        <authorList>
            <consortium name="NCBI Genome Project"/>
        </authorList>
    </citation>
    <scope>NUCLEOTIDE SEQUENCE</scope>
    <source>
        <strain evidence="3">CBS 304.34</strain>
    </source>
</reference>
<gene>
    <name evidence="1 3" type="ORF">BDZ99DRAFT_494175</name>
</gene>
<evidence type="ECO:0000313" key="3">
    <source>
        <dbReference type="RefSeq" id="XP_033583299.1"/>
    </source>
</evidence>
<evidence type="ECO:0000313" key="2">
    <source>
        <dbReference type="Proteomes" id="UP000504636"/>
    </source>
</evidence>
<reference evidence="1 3" key="1">
    <citation type="journal article" date="2020" name="Stud. Mycol.">
        <title>101 Dothideomycetes genomes: a test case for predicting lifestyles and emergence of pathogens.</title>
        <authorList>
            <person name="Haridas S."/>
            <person name="Albert R."/>
            <person name="Binder M."/>
            <person name="Bloem J."/>
            <person name="Labutti K."/>
            <person name="Salamov A."/>
            <person name="Andreopoulos B."/>
            <person name="Baker S."/>
            <person name="Barry K."/>
            <person name="Bills G."/>
            <person name="Bluhm B."/>
            <person name="Cannon C."/>
            <person name="Castanera R."/>
            <person name="Culley D."/>
            <person name="Daum C."/>
            <person name="Ezra D."/>
            <person name="Gonzalez J."/>
            <person name="Henrissat B."/>
            <person name="Kuo A."/>
            <person name="Liang C."/>
            <person name="Lipzen A."/>
            <person name="Lutzoni F."/>
            <person name="Magnuson J."/>
            <person name="Mondo S."/>
            <person name="Nolan M."/>
            <person name="Ohm R."/>
            <person name="Pangilinan J."/>
            <person name="Park H.-J."/>
            <person name="Ramirez L."/>
            <person name="Alfaro M."/>
            <person name="Sun H."/>
            <person name="Tritt A."/>
            <person name="Yoshinaga Y."/>
            <person name="Zwiers L.-H."/>
            <person name="Turgeon B."/>
            <person name="Goodwin S."/>
            <person name="Spatafora J."/>
            <person name="Crous P."/>
            <person name="Grigoriev I."/>
        </authorList>
    </citation>
    <scope>NUCLEOTIDE SEQUENCE</scope>
    <source>
        <strain evidence="1 3">CBS 304.34</strain>
    </source>
</reference>
<reference evidence="3" key="3">
    <citation type="submission" date="2025-04" db="UniProtKB">
        <authorList>
            <consortium name="RefSeq"/>
        </authorList>
    </citation>
    <scope>IDENTIFICATION</scope>
    <source>
        <strain evidence="3">CBS 304.34</strain>
    </source>
</reference>
<dbReference type="Proteomes" id="UP000504636">
    <property type="component" value="Unplaced"/>
</dbReference>
<keyword evidence="2" id="KW-1185">Reference proteome</keyword>
<proteinExistence type="predicted"/>
<dbReference type="EMBL" id="MU003693">
    <property type="protein sequence ID" value="KAF2816335.1"/>
    <property type="molecule type" value="Genomic_DNA"/>
</dbReference>
<dbReference type="GeneID" id="54464187"/>
<evidence type="ECO:0000313" key="1">
    <source>
        <dbReference type="EMBL" id="KAF2816335.1"/>
    </source>
</evidence>
<dbReference type="RefSeq" id="XP_033583299.1">
    <property type="nucleotide sequence ID" value="XM_033723294.1"/>
</dbReference>